<feature type="transmembrane region" description="Helical" evidence="1">
    <location>
        <begin position="344"/>
        <end position="368"/>
    </location>
</feature>
<evidence type="ECO:0000313" key="2">
    <source>
        <dbReference type="EMBL" id="MBB2929071.1"/>
    </source>
</evidence>
<dbReference type="GO" id="GO:0005886">
    <property type="term" value="C:plasma membrane"/>
    <property type="evidence" value="ECO:0007669"/>
    <property type="project" value="TreeGrafter"/>
</dbReference>
<organism evidence="3 4">
    <name type="scientific">Paraburkholderia silvatlantica</name>
    <dbReference type="NCBI Taxonomy" id="321895"/>
    <lineage>
        <taxon>Bacteria</taxon>
        <taxon>Pseudomonadati</taxon>
        <taxon>Pseudomonadota</taxon>
        <taxon>Betaproteobacteria</taxon>
        <taxon>Burkholderiales</taxon>
        <taxon>Burkholderiaceae</taxon>
        <taxon>Paraburkholderia</taxon>
    </lineage>
</organism>
<evidence type="ECO:0000313" key="4">
    <source>
        <dbReference type="Proteomes" id="UP000247772"/>
    </source>
</evidence>
<keyword evidence="1" id="KW-0812">Transmembrane</keyword>
<name>A0A2U1A8G3_9BURK</name>
<feature type="transmembrane region" description="Helical" evidence="1">
    <location>
        <begin position="135"/>
        <end position="161"/>
    </location>
</feature>
<feature type="transmembrane region" description="Helical" evidence="1">
    <location>
        <begin position="94"/>
        <end position="123"/>
    </location>
</feature>
<feature type="transmembrane region" description="Helical" evidence="1">
    <location>
        <begin position="20"/>
        <end position="41"/>
    </location>
</feature>
<proteinExistence type="predicted"/>
<feature type="transmembrane region" description="Helical" evidence="1">
    <location>
        <begin position="181"/>
        <end position="204"/>
    </location>
</feature>
<dbReference type="InterPro" id="IPR006160">
    <property type="entry name" value="SCFA_transpt_AtoE"/>
</dbReference>
<feature type="transmembrane region" description="Helical" evidence="1">
    <location>
        <begin position="248"/>
        <end position="267"/>
    </location>
</feature>
<dbReference type="PANTHER" id="PTHR41983">
    <property type="entry name" value="SHORT-CHAIN FATTY ACID TRANSPORTER-RELATED"/>
    <property type="match status" value="1"/>
</dbReference>
<dbReference type="AlphaFoldDB" id="A0A2U1A8G3"/>
<keyword evidence="1" id="KW-1133">Transmembrane helix</keyword>
<protein>
    <submittedName>
        <fullName evidence="3">Short-chain fatty acids transporter</fullName>
    </submittedName>
</protein>
<feature type="transmembrane region" description="Helical" evidence="1">
    <location>
        <begin position="273"/>
        <end position="292"/>
    </location>
</feature>
<feature type="transmembrane region" description="Helical" evidence="1">
    <location>
        <begin position="312"/>
        <end position="332"/>
    </location>
</feature>
<comment type="caution">
    <text evidence="3">The sequence shown here is derived from an EMBL/GenBank/DDBJ whole genome shotgun (WGS) entry which is preliminary data.</text>
</comment>
<dbReference type="OrthoDB" id="9342495at2"/>
<dbReference type="RefSeq" id="WP_110385873.1">
    <property type="nucleotide sequence ID" value="NZ_JACHVZ010000009.1"/>
</dbReference>
<accession>A0A2U1A8G3</accession>
<dbReference type="EMBL" id="JACHVZ010000009">
    <property type="protein sequence ID" value="MBB2929071.1"/>
    <property type="molecule type" value="Genomic_DNA"/>
</dbReference>
<dbReference type="Pfam" id="PF02667">
    <property type="entry name" value="SCFA_trans"/>
    <property type="match status" value="1"/>
</dbReference>
<feature type="transmembrane region" description="Helical" evidence="1">
    <location>
        <begin position="420"/>
        <end position="442"/>
    </location>
</feature>
<gene>
    <name evidence="3" type="ORF">C7410_11158</name>
    <name evidence="2" type="ORF">FHX59_003502</name>
</gene>
<reference evidence="3 4" key="1">
    <citation type="submission" date="2018-06" db="EMBL/GenBank/DDBJ databases">
        <title>Genomic Encyclopedia of Type Strains, Phase IV (KMG-V): Genome sequencing to study the core and pangenomes of soil and plant-associated prokaryotes.</title>
        <authorList>
            <person name="Whitman W."/>
        </authorList>
    </citation>
    <scope>NUCLEOTIDE SEQUENCE [LARGE SCALE GENOMIC DNA]</scope>
    <source>
        <strain evidence="3 4">SRCL-318</strain>
        <strain evidence="2 5">SRMrh-85</strain>
    </source>
</reference>
<dbReference type="PANTHER" id="PTHR41983:SF2">
    <property type="entry name" value="SHORT-CHAIN FATTY ACID TRANSPORTER-RELATED"/>
    <property type="match status" value="1"/>
</dbReference>
<evidence type="ECO:0000313" key="5">
    <source>
        <dbReference type="Proteomes" id="UP000533533"/>
    </source>
</evidence>
<dbReference type="EMBL" id="QJSQ01000011">
    <property type="protein sequence ID" value="PYE22125.1"/>
    <property type="molecule type" value="Genomic_DNA"/>
</dbReference>
<dbReference type="Proteomes" id="UP000247772">
    <property type="component" value="Unassembled WGS sequence"/>
</dbReference>
<sequence length="443" mass="47821">MHKVTAFFTELMRRYLPDPFVFAIGLTLLTMALAVIVQGQAVTALTTSWGKGFWALLAFTTQMAVILAMGYVLATAPLTDRLLNRVVARVSDPRMAIVVATLVGGIGSYLNWGFGLVVGGIVARKLALRVKGVHYPLIIASAYSGFTLYGLGLSASIPVLISTKGHPLEAQMGVIPLSETIFSPTMLITSLVTIITLPLLNAWLHPKPGQPVKEIDRVQEDKLQKAAALGVDLDEGNTLANRLNNSRLLSYAIGLIGMGYVALHFVQGGSIDLNLINFFILFLGILLLGTPIRYVEKLNEGIRTISGIILQYPFYAGIMAIMASSGLVNTFSEAFVKVATPGTLPFWGLISSFFINFFAPSGGGHWVIQGPFMIEAAKTIGASVGHTSTAVMLGNAWNDLVQPFWILPALALSKLKLKDIMGYTVIMMFWIGIVYSIAILAWG</sequence>
<evidence type="ECO:0000313" key="3">
    <source>
        <dbReference type="EMBL" id="PYE22125.1"/>
    </source>
</evidence>
<dbReference type="Proteomes" id="UP000533533">
    <property type="component" value="Unassembled WGS sequence"/>
</dbReference>
<evidence type="ECO:0000256" key="1">
    <source>
        <dbReference type="SAM" id="Phobius"/>
    </source>
</evidence>
<keyword evidence="1" id="KW-0472">Membrane</keyword>
<feature type="transmembrane region" description="Helical" evidence="1">
    <location>
        <begin position="53"/>
        <end position="74"/>
    </location>
</feature>
<keyword evidence="5" id="KW-1185">Reference proteome</keyword>